<feature type="domain" description="Fibronectin type-III" evidence="3">
    <location>
        <begin position="361"/>
        <end position="448"/>
    </location>
</feature>
<evidence type="ECO:0000313" key="4">
    <source>
        <dbReference type="EMBL" id="KAG5261064.1"/>
    </source>
</evidence>
<dbReference type="EMBL" id="JADWDJ010000024">
    <property type="protein sequence ID" value="KAG5261064.1"/>
    <property type="molecule type" value="Genomic_DNA"/>
</dbReference>
<dbReference type="SUPFAM" id="SSF49265">
    <property type="entry name" value="Fibronectin type III"/>
    <property type="match status" value="3"/>
</dbReference>
<feature type="domain" description="Fibronectin type-III" evidence="3">
    <location>
        <begin position="449"/>
        <end position="539"/>
    </location>
</feature>
<dbReference type="CDD" id="cd00063">
    <property type="entry name" value="FN3"/>
    <property type="match status" value="4"/>
</dbReference>
<dbReference type="Pfam" id="PF00041">
    <property type="entry name" value="fn3"/>
    <property type="match status" value="4"/>
</dbReference>
<dbReference type="SMART" id="SM00060">
    <property type="entry name" value="FN3"/>
    <property type="match status" value="5"/>
</dbReference>
<reference evidence="4" key="1">
    <citation type="submission" date="2020-10" db="EMBL/GenBank/DDBJ databases">
        <title>Chromosome-scale genome assembly of the Allis shad, Alosa alosa.</title>
        <authorList>
            <person name="Margot Z."/>
            <person name="Christophe K."/>
            <person name="Cabau C."/>
            <person name="Louis A."/>
            <person name="Berthelot C."/>
            <person name="Parey E."/>
            <person name="Roest Crollius H."/>
            <person name="Montfort J."/>
            <person name="Robinson-Rechavi M."/>
            <person name="Bucao C."/>
            <person name="Bouchez O."/>
            <person name="Gislard M."/>
            <person name="Lluch J."/>
            <person name="Milhes M."/>
            <person name="Lampietro C."/>
            <person name="Lopez Roques C."/>
            <person name="Donnadieu C."/>
            <person name="Braasch I."/>
            <person name="Desvignes T."/>
            <person name="Postlethwait J."/>
            <person name="Bobe J."/>
            <person name="Guiguen Y."/>
        </authorList>
    </citation>
    <scope>NUCLEOTIDE SEQUENCE</scope>
    <source>
        <strain evidence="4">M-15738</strain>
        <tissue evidence="4">Blood</tissue>
    </source>
</reference>
<protein>
    <recommendedName>
        <fullName evidence="3">Fibronectin type-III domain-containing protein</fullName>
    </recommendedName>
</protein>
<sequence>MADDPSTNKRQMDFSIEGQPPSKQSCESTSLSSTPNEQNSPEIDHGSGSEDCGHYEKFQHENEGSEKNQGVNKIQTEEKCSNVEQIHSPGPIQFTSVQPDSISLVWGPPEIWNGQSFKVTWESGQHRGSQDFPSLKACICNLLPGEKYEFKVVTLGEDNQQSEYVSATTFTEIPAPDEVMVNNNESPVMVTWKKPEGLDQVEYVMSLWKEEKEGEECLHSMTLASEKYPLPELKLNIIYTIRVSIVLKNGYMGKATTHRFCRVSLTVPAPEKLRMISKTSSSVHLIWEPPLGMEETPYSYQISYHTGGPESEPIPADSCSVVIKNLKPCTDYLVNVRTKLKNGEMSEPFGMGVFTAVPVPEQLIVVLETARSVHLRWNPPHGIETPLSYQISYRSGGPESNPISADSCSAVITGLQPDTKYDISVCTKVTNGEMSAPVKQQVHTAVLLPPSKLTVVSVTPESIHITWSQPNGMDRTPHSFQISYHSGGTESEPISADSCSADITGLQPDTKYDVSVCTKLNNGEISAPVKQEVRTKVPTKKFYTIVIGNTQNHHNALKRMLMKKKVWQKLQVWMIVMSSWLSV</sequence>
<keyword evidence="1" id="KW-0677">Repeat</keyword>
<evidence type="ECO:0000313" key="5">
    <source>
        <dbReference type="Proteomes" id="UP000823561"/>
    </source>
</evidence>
<accession>A0AAV6FE66</accession>
<proteinExistence type="predicted"/>
<dbReference type="InterPro" id="IPR003961">
    <property type="entry name" value="FN3_dom"/>
</dbReference>
<organism evidence="4 5">
    <name type="scientific">Alosa alosa</name>
    <name type="common">allis shad</name>
    <dbReference type="NCBI Taxonomy" id="278164"/>
    <lineage>
        <taxon>Eukaryota</taxon>
        <taxon>Metazoa</taxon>
        <taxon>Chordata</taxon>
        <taxon>Craniata</taxon>
        <taxon>Vertebrata</taxon>
        <taxon>Euteleostomi</taxon>
        <taxon>Actinopterygii</taxon>
        <taxon>Neopterygii</taxon>
        <taxon>Teleostei</taxon>
        <taxon>Clupei</taxon>
        <taxon>Clupeiformes</taxon>
        <taxon>Clupeoidei</taxon>
        <taxon>Clupeidae</taxon>
        <taxon>Alosa</taxon>
    </lineage>
</organism>
<evidence type="ECO:0000256" key="1">
    <source>
        <dbReference type="ARBA" id="ARBA00022737"/>
    </source>
</evidence>
<name>A0AAV6FE66_9TELE</name>
<dbReference type="Proteomes" id="UP000823561">
    <property type="component" value="Chromosome 24"/>
</dbReference>
<dbReference type="Gene3D" id="2.60.40.10">
    <property type="entry name" value="Immunoglobulins"/>
    <property type="match status" value="5"/>
</dbReference>
<evidence type="ECO:0000256" key="2">
    <source>
        <dbReference type="SAM" id="MobiDB-lite"/>
    </source>
</evidence>
<evidence type="ECO:0000259" key="3">
    <source>
        <dbReference type="PROSITE" id="PS50853"/>
    </source>
</evidence>
<dbReference type="InterPro" id="IPR050991">
    <property type="entry name" value="ECM_Regulatory_Proteins"/>
</dbReference>
<feature type="region of interest" description="Disordered" evidence="2">
    <location>
        <begin position="1"/>
        <end position="71"/>
    </location>
</feature>
<dbReference type="InterPro" id="IPR013783">
    <property type="entry name" value="Ig-like_fold"/>
</dbReference>
<dbReference type="InterPro" id="IPR036116">
    <property type="entry name" value="FN3_sf"/>
</dbReference>
<dbReference type="PANTHER" id="PTHR46708:SF11">
    <property type="entry name" value="RECEPTOR-TYPE TYROSINE-PROTEIN PHOSPHATASE ETA-LIKE"/>
    <property type="match status" value="1"/>
</dbReference>
<feature type="compositionally biased region" description="Basic and acidic residues" evidence="2">
    <location>
        <begin position="1"/>
        <end position="12"/>
    </location>
</feature>
<comment type="caution">
    <text evidence="4">The sequence shown here is derived from an EMBL/GenBank/DDBJ whole genome shotgun (WGS) entry which is preliminary data.</text>
</comment>
<dbReference type="AlphaFoldDB" id="A0AAV6FE66"/>
<dbReference type="PROSITE" id="PS50853">
    <property type="entry name" value="FN3"/>
    <property type="match status" value="4"/>
</dbReference>
<gene>
    <name evidence="4" type="ORF">AALO_G00299590</name>
</gene>
<keyword evidence="5" id="KW-1185">Reference proteome</keyword>
<feature type="compositionally biased region" description="Polar residues" evidence="2">
    <location>
        <begin position="21"/>
        <end position="41"/>
    </location>
</feature>
<feature type="compositionally biased region" description="Basic and acidic residues" evidence="2">
    <location>
        <begin position="42"/>
        <end position="66"/>
    </location>
</feature>
<feature type="domain" description="Fibronectin type-III" evidence="3">
    <location>
        <begin position="269"/>
        <end position="360"/>
    </location>
</feature>
<dbReference type="PANTHER" id="PTHR46708">
    <property type="entry name" value="TENASCIN"/>
    <property type="match status" value="1"/>
</dbReference>
<feature type="domain" description="Fibronectin type-III" evidence="3">
    <location>
        <begin position="88"/>
        <end position="176"/>
    </location>
</feature>